<evidence type="ECO:0000313" key="2">
    <source>
        <dbReference type="Proteomes" id="UP000630097"/>
    </source>
</evidence>
<proteinExistence type="predicted"/>
<dbReference type="RefSeq" id="WP_203887131.1">
    <property type="nucleotide sequence ID" value="NZ_BAABHH010000029.1"/>
</dbReference>
<protein>
    <submittedName>
        <fullName evidence="1">Uncharacterized protein</fullName>
    </submittedName>
</protein>
<comment type="caution">
    <text evidence="1">The sequence shown here is derived from an EMBL/GenBank/DDBJ whole genome shotgun (WGS) entry which is preliminary data.</text>
</comment>
<sequence>MPDSPRVARLNVGLVLRELAEVTGVVLLEDGMCRGGQVGAVYVRWPDAHRSVLTWQAANAAADVRPAEELLATARAHGVPAPRYELVAELGRRVDEILAGAAAEEVVRACWAHMSLRMVDWSIRHLDAADVTGWVDAAEALRP</sequence>
<name>A0A8J3VBR6_9ACTN</name>
<gene>
    <name evidence="1" type="ORF">Pka01_69610</name>
</gene>
<dbReference type="AlphaFoldDB" id="A0A8J3VBR6"/>
<reference evidence="1 2" key="1">
    <citation type="submission" date="2021-01" db="EMBL/GenBank/DDBJ databases">
        <title>Whole genome shotgun sequence of Planotetraspora kaengkrachanensis NBRC 104272.</title>
        <authorList>
            <person name="Komaki H."/>
            <person name="Tamura T."/>
        </authorList>
    </citation>
    <scope>NUCLEOTIDE SEQUENCE [LARGE SCALE GENOMIC DNA]</scope>
    <source>
        <strain evidence="1 2">NBRC 104272</strain>
    </source>
</reference>
<organism evidence="1 2">
    <name type="scientific">Planotetraspora kaengkrachanensis</name>
    <dbReference type="NCBI Taxonomy" id="575193"/>
    <lineage>
        <taxon>Bacteria</taxon>
        <taxon>Bacillati</taxon>
        <taxon>Actinomycetota</taxon>
        <taxon>Actinomycetes</taxon>
        <taxon>Streptosporangiales</taxon>
        <taxon>Streptosporangiaceae</taxon>
        <taxon>Planotetraspora</taxon>
    </lineage>
</organism>
<dbReference type="EMBL" id="BONV01000044">
    <property type="protein sequence ID" value="GIG83834.1"/>
    <property type="molecule type" value="Genomic_DNA"/>
</dbReference>
<evidence type="ECO:0000313" key="1">
    <source>
        <dbReference type="EMBL" id="GIG83834.1"/>
    </source>
</evidence>
<accession>A0A8J3VBR6</accession>
<keyword evidence="2" id="KW-1185">Reference proteome</keyword>
<dbReference type="Proteomes" id="UP000630097">
    <property type="component" value="Unassembled WGS sequence"/>
</dbReference>